<organism evidence="2 3">
    <name type="scientific">Rhypophila decipiens</name>
    <dbReference type="NCBI Taxonomy" id="261697"/>
    <lineage>
        <taxon>Eukaryota</taxon>
        <taxon>Fungi</taxon>
        <taxon>Dikarya</taxon>
        <taxon>Ascomycota</taxon>
        <taxon>Pezizomycotina</taxon>
        <taxon>Sordariomycetes</taxon>
        <taxon>Sordariomycetidae</taxon>
        <taxon>Sordariales</taxon>
        <taxon>Naviculisporaceae</taxon>
        <taxon>Rhypophila</taxon>
    </lineage>
</organism>
<dbReference type="Gene3D" id="3.30.70.100">
    <property type="match status" value="1"/>
</dbReference>
<dbReference type="Proteomes" id="UP001301769">
    <property type="component" value="Unassembled WGS sequence"/>
</dbReference>
<keyword evidence="3" id="KW-1185">Reference proteome</keyword>
<sequence>MARTKQTSKPRPKRPMTWTRFRLPPTQDPPNWSSSSAAAGYDAKRGQFLDILDGVPGTSSYDMAIGKMVEDPQEAVCIIGWEFMDDVTNFIASPACDRFLRTLDGMNEADIGKDDNTLDEAADSSKPTQHTPAENDDAELIARRRNRFLVLKHWESCSTSEIIGRVTLSTYLMAMPDDSFDTLHRTFLDVEKAYGAREITNVWFYTPRSWSAADEQEDMSETWMEKTFGRGGGTSGAQSTSPPPRVRSESATAAAAAAVTAGGSASDPPKKGLICNFHMWETFRPSKMDVDREDYLDRYRKIKENFDRVTGEWISDGRMLSGKRDLWDFLSVSEFVEMNRERKRKRDEGIDLDSEKLTTELHDKE</sequence>
<evidence type="ECO:0000313" key="3">
    <source>
        <dbReference type="Proteomes" id="UP001301769"/>
    </source>
</evidence>
<dbReference type="EMBL" id="MU858103">
    <property type="protein sequence ID" value="KAK4213852.1"/>
    <property type="molecule type" value="Genomic_DNA"/>
</dbReference>
<protein>
    <submittedName>
        <fullName evidence="2">Uncharacterized protein</fullName>
    </submittedName>
</protein>
<feature type="region of interest" description="Disordered" evidence="1">
    <location>
        <begin position="1"/>
        <end position="37"/>
    </location>
</feature>
<proteinExistence type="predicted"/>
<comment type="caution">
    <text evidence="2">The sequence shown here is derived from an EMBL/GenBank/DDBJ whole genome shotgun (WGS) entry which is preliminary data.</text>
</comment>
<feature type="region of interest" description="Disordered" evidence="1">
    <location>
        <begin position="226"/>
        <end position="248"/>
    </location>
</feature>
<feature type="region of interest" description="Disordered" evidence="1">
    <location>
        <begin position="110"/>
        <end position="138"/>
    </location>
</feature>
<reference evidence="2" key="2">
    <citation type="submission" date="2023-05" db="EMBL/GenBank/DDBJ databases">
        <authorList>
            <consortium name="Lawrence Berkeley National Laboratory"/>
            <person name="Steindorff A."/>
            <person name="Hensen N."/>
            <person name="Bonometti L."/>
            <person name="Westerberg I."/>
            <person name="Brannstrom I.O."/>
            <person name="Guillou S."/>
            <person name="Cros-Aarteil S."/>
            <person name="Calhoun S."/>
            <person name="Haridas S."/>
            <person name="Kuo A."/>
            <person name="Mondo S."/>
            <person name="Pangilinan J."/>
            <person name="Riley R."/>
            <person name="Labutti K."/>
            <person name="Andreopoulos B."/>
            <person name="Lipzen A."/>
            <person name="Chen C."/>
            <person name="Yanf M."/>
            <person name="Daum C."/>
            <person name="Ng V."/>
            <person name="Clum A."/>
            <person name="Ohm R."/>
            <person name="Martin F."/>
            <person name="Silar P."/>
            <person name="Natvig D."/>
            <person name="Lalanne C."/>
            <person name="Gautier V."/>
            <person name="Ament-Velasquez S.L."/>
            <person name="Kruys A."/>
            <person name="Hutchinson M.I."/>
            <person name="Powell A.J."/>
            <person name="Barry K."/>
            <person name="Miller A.N."/>
            <person name="Grigoriev I.V."/>
            <person name="Debuchy R."/>
            <person name="Gladieux P."/>
            <person name="Thoren M.H."/>
            <person name="Johannesson H."/>
        </authorList>
    </citation>
    <scope>NUCLEOTIDE SEQUENCE</scope>
    <source>
        <strain evidence="2">PSN293</strain>
    </source>
</reference>
<feature type="region of interest" description="Disordered" evidence="1">
    <location>
        <begin position="340"/>
        <end position="365"/>
    </location>
</feature>
<feature type="compositionally biased region" description="Basic and acidic residues" evidence="1">
    <location>
        <begin position="346"/>
        <end position="365"/>
    </location>
</feature>
<gene>
    <name evidence="2" type="ORF">QBC37DRAFT_422473</name>
</gene>
<evidence type="ECO:0000256" key="1">
    <source>
        <dbReference type="SAM" id="MobiDB-lite"/>
    </source>
</evidence>
<dbReference type="AlphaFoldDB" id="A0AAN6YD45"/>
<evidence type="ECO:0000313" key="2">
    <source>
        <dbReference type="EMBL" id="KAK4213852.1"/>
    </source>
</evidence>
<reference evidence="2" key="1">
    <citation type="journal article" date="2023" name="Mol. Phylogenet. Evol.">
        <title>Genome-scale phylogeny and comparative genomics of the fungal order Sordariales.</title>
        <authorList>
            <person name="Hensen N."/>
            <person name="Bonometti L."/>
            <person name="Westerberg I."/>
            <person name="Brannstrom I.O."/>
            <person name="Guillou S."/>
            <person name="Cros-Aarteil S."/>
            <person name="Calhoun S."/>
            <person name="Haridas S."/>
            <person name="Kuo A."/>
            <person name="Mondo S."/>
            <person name="Pangilinan J."/>
            <person name="Riley R."/>
            <person name="LaButti K."/>
            <person name="Andreopoulos B."/>
            <person name="Lipzen A."/>
            <person name="Chen C."/>
            <person name="Yan M."/>
            <person name="Daum C."/>
            <person name="Ng V."/>
            <person name="Clum A."/>
            <person name="Steindorff A."/>
            <person name="Ohm R.A."/>
            <person name="Martin F."/>
            <person name="Silar P."/>
            <person name="Natvig D.O."/>
            <person name="Lalanne C."/>
            <person name="Gautier V."/>
            <person name="Ament-Velasquez S.L."/>
            <person name="Kruys A."/>
            <person name="Hutchinson M.I."/>
            <person name="Powell A.J."/>
            <person name="Barry K."/>
            <person name="Miller A.N."/>
            <person name="Grigoriev I.V."/>
            <person name="Debuchy R."/>
            <person name="Gladieux P."/>
            <person name="Hiltunen Thoren M."/>
            <person name="Johannesson H."/>
        </authorList>
    </citation>
    <scope>NUCLEOTIDE SEQUENCE</scope>
    <source>
        <strain evidence="2">PSN293</strain>
    </source>
</reference>
<name>A0AAN6YD45_9PEZI</name>
<accession>A0AAN6YD45</accession>
<feature type="compositionally biased region" description="Basic residues" evidence="1">
    <location>
        <begin position="1"/>
        <end position="14"/>
    </location>
</feature>